<organism evidence="8 9">
    <name type="scientific">Ephemerocybe angulata</name>
    <dbReference type="NCBI Taxonomy" id="980116"/>
    <lineage>
        <taxon>Eukaryota</taxon>
        <taxon>Fungi</taxon>
        <taxon>Dikarya</taxon>
        <taxon>Basidiomycota</taxon>
        <taxon>Agaricomycotina</taxon>
        <taxon>Agaricomycetes</taxon>
        <taxon>Agaricomycetidae</taxon>
        <taxon>Agaricales</taxon>
        <taxon>Agaricineae</taxon>
        <taxon>Psathyrellaceae</taxon>
        <taxon>Ephemerocybe</taxon>
    </lineage>
</organism>
<keyword evidence="7" id="KW-0809">Transit peptide</keyword>
<keyword evidence="4 7" id="KW-0999">Mitochondrion inner membrane</keyword>
<sequence>MSLISATGLRAARPAMRKMDVQRMGRRFITPGPNWHFPFNFTTTTNRALALKFGGALGFAFCVPFVAIWWHWNRPGGLSHSKA</sequence>
<reference evidence="8 9" key="1">
    <citation type="submission" date="2020-07" db="EMBL/GenBank/DDBJ databases">
        <title>Comparative genomics of pyrophilous fungi reveals a link between fire events and developmental genes.</title>
        <authorList>
            <consortium name="DOE Joint Genome Institute"/>
            <person name="Steindorff A.S."/>
            <person name="Carver A."/>
            <person name="Calhoun S."/>
            <person name="Stillman K."/>
            <person name="Liu H."/>
            <person name="Lipzen A."/>
            <person name="Pangilinan J."/>
            <person name="Labutti K."/>
            <person name="Bruns T.D."/>
            <person name="Grigoriev I.V."/>
        </authorList>
    </citation>
    <scope>NUCLEOTIDE SEQUENCE [LARGE SCALE GENOMIC DNA]</scope>
    <source>
        <strain evidence="8 9">CBS 144469</strain>
    </source>
</reference>
<keyword evidence="7" id="KW-1133">Transmembrane helix</keyword>
<evidence type="ECO:0000256" key="7">
    <source>
        <dbReference type="RuleBase" id="RU368123"/>
    </source>
</evidence>
<protein>
    <recommendedName>
        <fullName evidence="7">Cytochrome c oxidase subunit 8, mitochondrial</fullName>
    </recommendedName>
    <alternativeName>
        <fullName evidence="7">Cytochrome c oxidase polypeptide VIII</fullName>
    </alternativeName>
</protein>
<comment type="function">
    <text evidence="7">Component of the cytochrome c oxidase, the last enzyme in the mitochondrial electron transport chain which drives oxidative phosphorylation. The respiratory chain contains 3 multisubunit complexes succinate dehydrogenase (complex II, CII), ubiquinol-cytochrome c oxidoreductase (cytochrome b-c1 complex, complex III, CIII) and cytochrome c oxidase (complex IV, CIV), that cooperate to transfer electrons derived from NADH and succinate to molecular oxygen, creating an electrochemical gradient over the inner membrane that drives transmembrane transport and the ATP synthase. Cytochrome c oxidase is the component of the respiratory chain that catalyzes the reduction of oxygen to water. Electrons originating from reduced cytochrome c in the intermembrane space (IMS) are transferred via the dinuclear copper A center (CU(A)) of subunit 2 and heme A of subunit 1 to the active site in subunit 1, a binuclear center (BNC) formed by heme A3 and copper B (CU(B)). The BNC reduces molecular oxygen to 2 water molecules using 4 electrons from cytochrome c in the IMS and 4 protons from the mitochondrial matrix.</text>
</comment>
<dbReference type="GO" id="GO:0045277">
    <property type="term" value="C:respiratory chain complex IV"/>
    <property type="evidence" value="ECO:0007669"/>
    <property type="project" value="UniProtKB-UniRule"/>
</dbReference>
<dbReference type="InterPro" id="IPR036636">
    <property type="entry name" value="COX7C/Cox8_sf"/>
</dbReference>
<dbReference type="EMBL" id="JACGCI010000044">
    <property type="protein sequence ID" value="KAF6752424.1"/>
    <property type="molecule type" value="Genomic_DNA"/>
</dbReference>
<evidence type="ECO:0000256" key="1">
    <source>
        <dbReference type="ARBA" id="ARBA00004434"/>
    </source>
</evidence>
<name>A0A8H6HSL3_9AGAR</name>
<dbReference type="Pfam" id="PF02935">
    <property type="entry name" value="COX7C"/>
    <property type="match status" value="1"/>
</dbReference>
<comment type="pathway">
    <text evidence="2 7">Energy metabolism; oxidative phosphorylation.</text>
</comment>
<keyword evidence="5 7" id="KW-0496">Mitochondrion</keyword>
<evidence type="ECO:0000256" key="6">
    <source>
        <dbReference type="ARBA" id="ARBA00023136"/>
    </source>
</evidence>
<proteinExistence type="inferred from homology"/>
<gene>
    <name evidence="8" type="ORF">DFP72DRAFT_1070372</name>
</gene>
<dbReference type="OrthoDB" id="9974841at2759"/>
<keyword evidence="9" id="KW-1185">Reference proteome</keyword>
<comment type="caution">
    <text evidence="8">The sequence shown here is derived from an EMBL/GenBank/DDBJ whole genome shotgun (WGS) entry which is preliminary data.</text>
</comment>
<dbReference type="UniPathway" id="UPA00705"/>
<dbReference type="GO" id="GO:0006123">
    <property type="term" value="P:mitochondrial electron transport, cytochrome c to oxygen"/>
    <property type="evidence" value="ECO:0007669"/>
    <property type="project" value="UniProtKB-UniRule"/>
</dbReference>
<evidence type="ECO:0000256" key="2">
    <source>
        <dbReference type="ARBA" id="ARBA00004673"/>
    </source>
</evidence>
<dbReference type="Gene3D" id="4.10.49.10">
    <property type="entry name" value="Cytochrome c oxidase subunit VIIc"/>
    <property type="match status" value="1"/>
</dbReference>
<comment type="subunit">
    <text evidence="7">Component of the cytochrome c oxidase (complex IV, CIV), a multisubunit enzyme composed of a catalytic core of 3 subunits and several supernumerary subunits. The complex exists as a monomer or a dimer and forms supercomplexes (SCs) in the inner mitochondrial membrane with ubiquinol-cytochrome c oxidoreductase (cytochrome b-c1 complex, complex III, CIII).</text>
</comment>
<keyword evidence="6 7" id="KW-0472">Membrane</keyword>
<comment type="subcellular location">
    <subcellularLocation>
        <location evidence="1 7">Mitochondrion inner membrane</location>
        <topology evidence="1 7">Single-pass membrane protein</topology>
    </subcellularLocation>
</comment>
<evidence type="ECO:0000256" key="3">
    <source>
        <dbReference type="ARBA" id="ARBA00010514"/>
    </source>
</evidence>
<dbReference type="GO" id="GO:0005743">
    <property type="term" value="C:mitochondrial inner membrane"/>
    <property type="evidence" value="ECO:0007669"/>
    <property type="project" value="UniProtKB-SubCell"/>
</dbReference>
<accession>A0A8H6HSL3</accession>
<dbReference type="AlphaFoldDB" id="A0A8H6HSL3"/>
<evidence type="ECO:0000313" key="9">
    <source>
        <dbReference type="Proteomes" id="UP000521943"/>
    </source>
</evidence>
<evidence type="ECO:0000256" key="4">
    <source>
        <dbReference type="ARBA" id="ARBA00022792"/>
    </source>
</evidence>
<keyword evidence="7" id="KW-0812">Transmembrane</keyword>
<dbReference type="InterPro" id="IPR004202">
    <property type="entry name" value="COX7C/Cox8"/>
</dbReference>
<evidence type="ECO:0000256" key="5">
    <source>
        <dbReference type="ARBA" id="ARBA00023128"/>
    </source>
</evidence>
<evidence type="ECO:0000313" key="8">
    <source>
        <dbReference type="EMBL" id="KAF6752424.1"/>
    </source>
</evidence>
<feature type="transmembrane region" description="Helical" evidence="7">
    <location>
        <begin position="49"/>
        <end position="72"/>
    </location>
</feature>
<comment type="similarity">
    <text evidence="3 7">Belongs to the cytochrome c oxidase VIIc family.</text>
</comment>
<dbReference type="Proteomes" id="UP000521943">
    <property type="component" value="Unassembled WGS sequence"/>
</dbReference>